<feature type="transmembrane region" description="Helical" evidence="18">
    <location>
        <begin position="1466"/>
        <end position="1484"/>
    </location>
</feature>
<keyword evidence="14 18" id="KW-0472">Membrane</keyword>
<dbReference type="InterPro" id="IPR003439">
    <property type="entry name" value="ABC_transporter-like_ATP-bd"/>
</dbReference>
<evidence type="ECO:0000256" key="9">
    <source>
        <dbReference type="ARBA" id="ARBA00022737"/>
    </source>
</evidence>
<dbReference type="eggNOG" id="KOG0065">
    <property type="taxonomic scope" value="Eukaryota"/>
</dbReference>
<evidence type="ECO:0000313" key="20">
    <source>
        <dbReference type="EnsemblPlants" id="LPERR12G00430.1"/>
    </source>
</evidence>
<evidence type="ECO:0000256" key="8">
    <source>
        <dbReference type="ARBA" id="ARBA00022692"/>
    </source>
</evidence>
<keyword evidence="10" id="KW-0547">Nucleotide-binding</keyword>
<keyword evidence="6" id="KW-0813">Transport</keyword>
<evidence type="ECO:0000256" key="1">
    <source>
        <dbReference type="ARBA" id="ARBA00004141"/>
    </source>
</evidence>
<sequence>MRSSREMSREAAAIFSFVSWCGSRSDRSPSPFLFNPKKQPTLTLARRGEDREMKPFKEEFTLEERAKESAAMIASYPDRIPVIVERFSSSSLPEMEKRKYLVPCDMPVGQFIFILRSRLHLSPGTALFVFINNTLPQTAQLMGSMYESYKDEDDGFLYMCYSSEKTQKLRMVDEEVEMEVKKQQQHDDEQEEEEEEKGQRLSSSQKLRMVDEEVEMEVKKQQQHDDEQEEEEEEKVAASVRALSSSFRAAATRSLSSLSSSLRWDRGADDAAAEEEAELTWAAIERLPTFDRLRTSVLSSETVDVWRLGAAERRVLVERLVADIQRDNLRLLRKQRRRMERVGVRQPTVEVRWRNLCVEADCHVVSGKPLPTLLNTLLSLQQLLTTALGFSRRHAKIPILNDVTGILKPSRLTLLLGPPEKTSAYISQYDLHVPEMTVRETLDFSARFQGVGTRSEIMKEVIRREKEAGITPDLDIDTYMKAISMEGLERSMQTDYIMRIMGLDICANIIVGDIMRRGISGGEKKRLTTGEMIVGPSRALFMDEISTGLDSSTTFQIVSCLQQLAHISESTILVSLLQPAPETYDLFDDIILMAEGKIVYHGSKSCIMSFFESCGFTCPERKGAADFLQEKDQQQYWSRTEEIYSFVTVDHFCEKFKASQVCQNLAEELAIPFEKSEGHNNRKWDLLKACFAREILLMRRNAFIYITKAVQLGLLAIITGTVFLHTHMGVNRAHADYYMGSLFYALLLLLVNGFPELAMAVSRLPVFYKQRDYYFYPAWAYALPAFILKIPVSLAESITWTSISYYLIGYSPEASRFFRQLLILFLIHTRALSLFQCVASYCQTMVAGSVGGTMSFLVILLFGGFIIPRPSMPTWLKWGFWISPLSYAEIGLTGNEFLAPRWLHITMSGVTLGRRVLMDRGLDFSSYFYWISVGALFGFILLLNVGSAIGLTIKKRTSRAIISRDKLATFDQRGRDTSKDKDKKMPKLQVGNALAPKKSGTMVLPFTPLTISFQDVNYFVDTPAEMREQGYKERKLQLLHNITGAFQPGVLSALMGVTGAGKTTLLDVLAGRKTGGVIEGDIRVGGYPKIQQTFARISGYCEQTDVLLHKLQWKTWLRLPTEIDSKTRKEFVNEVLQTIELDDIRDALVGLPGVSGLSTEQRKRLTVAVELVSNPSIIFMDEPTSGLDARAAAIVMRAVKNIANTGRTVVCTIHQPSIEIFEAFDELMLMKRGGELIYAGPLGHHSCNVIHYFQTIDGVPKIKDNYNPSTWMLEVTCASMESQLGVDFAQIYRESTMHKDKDTLVKSLSKPALGTSDLHFKTRFPQKFAEQLKACLWKQCLSYWRSPSYNLVRIVFIAISCLVFGALFWQQGDINHINDQQGLFTILGCMYGTTLFAGINNCQSVMPFVFIERTVVYRERFAGMYSPWAYSLAQVAMEVPYVLLQIVLVMFIAYSMIGYAWTATKFFWFMYTMVCTLLYFLYLGMMMVSLTPNIQVASILASMFYTLQNLMSGFIVPAPQIPRWWIWLYYASPLSWTLNVFFITQFGDEHDKEILVFGETKSVAAFIKDYFGFRRDLLPLAAIVLAMFPALFAILFGLSISKLNFQRL</sequence>
<feature type="compositionally biased region" description="Basic and acidic residues" evidence="17">
    <location>
        <begin position="176"/>
        <end position="187"/>
    </location>
</feature>
<dbReference type="Gene3D" id="3.10.20.90">
    <property type="entry name" value="Phosphatidylinositol 3-kinase Catalytic Subunit, Chain A, domain 1"/>
    <property type="match status" value="1"/>
</dbReference>
<dbReference type="InterPro" id="IPR003593">
    <property type="entry name" value="AAA+_ATPase"/>
</dbReference>
<evidence type="ECO:0000256" key="6">
    <source>
        <dbReference type="ARBA" id="ARBA00022448"/>
    </source>
</evidence>
<evidence type="ECO:0000256" key="5">
    <source>
        <dbReference type="ARBA" id="ARBA00011579"/>
    </source>
</evidence>
<reference evidence="20" key="3">
    <citation type="submission" date="2015-04" db="UniProtKB">
        <authorList>
            <consortium name="EnsemblPlants"/>
        </authorList>
    </citation>
    <scope>IDENTIFICATION</scope>
</reference>
<keyword evidence="9" id="KW-0677">Repeat</keyword>
<dbReference type="GO" id="GO:0140359">
    <property type="term" value="F:ABC-type transporter activity"/>
    <property type="evidence" value="ECO:0007669"/>
    <property type="project" value="InterPro"/>
</dbReference>
<evidence type="ECO:0000256" key="12">
    <source>
        <dbReference type="ARBA" id="ARBA00022840"/>
    </source>
</evidence>
<dbReference type="SUPFAM" id="SSF54236">
    <property type="entry name" value="Ubiquitin-like"/>
    <property type="match status" value="1"/>
</dbReference>
<evidence type="ECO:0000256" key="10">
    <source>
        <dbReference type="ARBA" id="ARBA00022741"/>
    </source>
</evidence>
<evidence type="ECO:0000256" key="11">
    <source>
        <dbReference type="ARBA" id="ARBA00022786"/>
    </source>
</evidence>
<dbReference type="SUPFAM" id="SSF52540">
    <property type="entry name" value="P-loop containing nucleoside triphosphate hydrolases"/>
    <property type="match status" value="2"/>
</dbReference>
<feature type="transmembrane region" description="Helical" evidence="18">
    <location>
        <begin position="1496"/>
        <end position="1518"/>
    </location>
</feature>
<feature type="transmembrane region" description="Helical" evidence="18">
    <location>
        <begin position="702"/>
        <end position="725"/>
    </location>
</feature>
<comment type="subcellular location">
    <subcellularLocation>
        <location evidence="2">Cytoplasm</location>
    </subcellularLocation>
    <subcellularLocation>
        <location evidence="1">Membrane</location>
        <topology evidence="1">Multi-pass membrane protein</topology>
    </subcellularLocation>
</comment>
<dbReference type="InterPro" id="IPR034003">
    <property type="entry name" value="ABCG_PDR_2"/>
</dbReference>
<dbReference type="GO" id="GO:0005776">
    <property type="term" value="C:autophagosome"/>
    <property type="evidence" value="ECO:0007669"/>
    <property type="project" value="UniProtKB-ARBA"/>
</dbReference>
<dbReference type="InterPro" id="IPR013581">
    <property type="entry name" value="PDR_assoc"/>
</dbReference>
<dbReference type="Pfam" id="PF19055">
    <property type="entry name" value="ABC2_membrane_7"/>
    <property type="match status" value="1"/>
</dbReference>
<dbReference type="FunFam" id="3.40.50.300:FF:000157">
    <property type="entry name" value="ABC transporter G family member 34"/>
    <property type="match status" value="1"/>
</dbReference>
<dbReference type="CDD" id="cd03232">
    <property type="entry name" value="ABCG_PDR_domain2"/>
    <property type="match status" value="1"/>
</dbReference>
<dbReference type="STRING" id="77586.A0A0D9XVZ8"/>
<dbReference type="GO" id="GO:0005886">
    <property type="term" value="C:plasma membrane"/>
    <property type="evidence" value="ECO:0007669"/>
    <property type="project" value="UniProtKB-ARBA"/>
</dbReference>
<comment type="subunit">
    <text evidence="5">Interacts with ATG4.</text>
</comment>
<dbReference type="PANTHER" id="PTHR19241">
    <property type="entry name" value="ATP-BINDING CASSETTE TRANSPORTER"/>
    <property type="match status" value="1"/>
</dbReference>
<feature type="transmembrane region" description="Helical" evidence="18">
    <location>
        <begin position="1381"/>
        <end position="1399"/>
    </location>
</feature>
<evidence type="ECO:0000256" key="16">
    <source>
        <dbReference type="ARBA" id="ARBA00037747"/>
    </source>
</evidence>
<evidence type="ECO:0000313" key="21">
    <source>
        <dbReference type="Proteomes" id="UP000032180"/>
    </source>
</evidence>
<evidence type="ECO:0000256" key="3">
    <source>
        <dbReference type="ARBA" id="ARBA00006012"/>
    </source>
</evidence>
<name>A0A0D9XVZ8_9ORYZ</name>
<dbReference type="Gene3D" id="3.40.50.300">
    <property type="entry name" value="P-loop containing nucleotide triphosphate hydrolases"/>
    <property type="match status" value="2"/>
</dbReference>
<keyword evidence="21" id="KW-1185">Reference proteome</keyword>
<dbReference type="InterPro" id="IPR013525">
    <property type="entry name" value="ABC2_TM"/>
</dbReference>
<evidence type="ECO:0000256" key="15">
    <source>
        <dbReference type="ARBA" id="ARBA00023288"/>
    </source>
</evidence>
<dbReference type="InterPro" id="IPR027417">
    <property type="entry name" value="P-loop_NTPase"/>
</dbReference>
<keyword evidence="7" id="KW-0963">Cytoplasm</keyword>
<dbReference type="SMART" id="SM00382">
    <property type="entry name" value="AAA"/>
    <property type="match status" value="1"/>
</dbReference>
<keyword evidence="15" id="KW-0449">Lipoprotein</keyword>
<keyword evidence="12" id="KW-0067">ATP-binding</keyword>
<keyword evidence="11" id="KW-0833">Ubl conjugation pathway</keyword>
<protein>
    <recommendedName>
        <fullName evidence="19">ABC transporter domain-containing protein</fullName>
    </recommendedName>
</protein>
<dbReference type="InterPro" id="IPR029071">
    <property type="entry name" value="Ubiquitin-like_domsf"/>
</dbReference>
<evidence type="ECO:0000256" key="17">
    <source>
        <dbReference type="SAM" id="MobiDB-lite"/>
    </source>
</evidence>
<dbReference type="Pfam" id="PF08370">
    <property type="entry name" value="PDR_assoc"/>
    <property type="match status" value="1"/>
</dbReference>
<dbReference type="InterPro" id="IPR043926">
    <property type="entry name" value="ABCG_dom"/>
</dbReference>
<feature type="transmembrane region" description="Helical" evidence="18">
    <location>
        <begin position="927"/>
        <end position="953"/>
    </location>
</feature>
<accession>A0A0D9XVZ8</accession>
<evidence type="ECO:0000256" key="7">
    <source>
        <dbReference type="ARBA" id="ARBA00022490"/>
    </source>
</evidence>
<feature type="compositionally biased region" description="Basic and acidic residues" evidence="17">
    <location>
        <begin position="208"/>
        <end position="225"/>
    </location>
</feature>
<feature type="transmembrane region" description="Helical" evidence="18">
    <location>
        <begin position="1577"/>
        <end position="1600"/>
    </location>
</feature>
<evidence type="ECO:0000256" key="14">
    <source>
        <dbReference type="ARBA" id="ARBA00023136"/>
    </source>
</evidence>
<proteinExistence type="inferred from homology"/>
<dbReference type="PROSITE" id="PS50893">
    <property type="entry name" value="ABC_TRANSPORTER_2"/>
    <property type="match status" value="2"/>
</dbReference>
<comment type="similarity">
    <text evidence="4">Belongs to the ATG8 family.</text>
</comment>
<evidence type="ECO:0000256" key="13">
    <source>
        <dbReference type="ARBA" id="ARBA00022989"/>
    </source>
</evidence>
<feature type="domain" description="ABC transporter" evidence="19">
    <location>
        <begin position="1011"/>
        <end position="1257"/>
    </location>
</feature>
<keyword evidence="8 18" id="KW-0812">Transmembrane</keyword>
<keyword evidence="13 18" id="KW-1133">Transmembrane helix</keyword>
<dbReference type="Pfam" id="PF02991">
    <property type="entry name" value="ATG8"/>
    <property type="match status" value="1"/>
</dbReference>
<feature type="region of interest" description="Disordered" evidence="17">
    <location>
        <begin position="176"/>
        <end position="237"/>
    </location>
</feature>
<evidence type="ECO:0000259" key="19">
    <source>
        <dbReference type="PROSITE" id="PS50893"/>
    </source>
</evidence>
<dbReference type="Pfam" id="PF01061">
    <property type="entry name" value="ABC2_membrane"/>
    <property type="match status" value="2"/>
</dbReference>
<comment type="similarity">
    <text evidence="3">Belongs to the ABC transporter superfamily. ABCG family. PDR (TC 3.A.1.205) subfamily.</text>
</comment>
<dbReference type="Pfam" id="PF00005">
    <property type="entry name" value="ABC_tran"/>
    <property type="match status" value="1"/>
</dbReference>
<reference evidence="20 21" key="1">
    <citation type="submission" date="2012-08" db="EMBL/GenBank/DDBJ databases">
        <title>Oryza genome evolution.</title>
        <authorList>
            <person name="Wing R.A."/>
        </authorList>
    </citation>
    <scope>NUCLEOTIDE SEQUENCE</scope>
</reference>
<dbReference type="InterPro" id="IPR004241">
    <property type="entry name" value="Atg8-like"/>
</dbReference>
<reference evidence="21" key="2">
    <citation type="submission" date="2013-12" db="EMBL/GenBank/DDBJ databases">
        <authorList>
            <person name="Yu Y."/>
            <person name="Lee S."/>
            <person name="de Baynast K."/>
            <person name="Wissotski M."/>
            <person name="Liu L."/>
            <person name="Talag J."/>
            <person name="Goicoechea J."/>
            <person name="Angelova A."/>
            <person name="Jetty R."/>
            <person name="Kudrna D."/>
            <person name="Golser W."/>
            <person name="Rivera L."/>
            <person name="Zhang J."/>
            <person name="Wing R."/>
        </authorList>
    </citation>
    <scope>NUCLEOTIDE SEQUENCE</scope>
</reference>
<dbReference type="CDD" id="cd16108">
    <property type="entry name" value="Ubl_ATG8_like"/>
    <property type="match status" value="1"/>
</dbReference>
<dbReference type="InterPro" id="IPR029481">
    <property type="entry name" value="ABC_trans_N"/>
</dbReference>
<feature type="transmembrane region" description="Helical" evidence="18">
    <location>
        <begin position="1441"/>
        <end position="1460"/>
    </location>
</feature>
<feature type="transmembrane region" description="Helical" evidence="18">
    <location>
        <begin position="1524"/>
        <end position="1543"/>
    </location>
</feature>
<dbReference type="GO" id="GO:0016887">
    <property type="term" value="F:ATP hydrolysis activity"/>
    <property type="evidence" value="ECO:0007669"/>
    <property type="project" value="InterPro"/>
</dbReference>
<dbReference type="FunFam" id="3.40.50.300:FF:000532">
    <property type="entry name" value="ABC transporter G family member 34"/>
    <property type="match status" value="1"/>
</dbReference>
<feature type="transmembrane region" description="Helical" evidence="18">
    <location>
        <begin position="1351"/>
        <end position="1369"/>
    </location>
</feature>
<feature type="transmembrane region" description="Helical" evidence="18">
    <location>
        <begin position="846"/>
        <end position="867"/>
    </location>
</feature>
<evidence type="ECO:0000256" key="18">
    <source>
        <dbReference type="SAM" id="Phobius"/>
    </source>
</evidence>
<dbReference type="Gramene" id="LPERR12G00430.1">
    <property type="protein sequence ID" value="LPERR12G00430.1"/>
    <property type="gene ID" value="LPERR12G00430"/>
</dbReference>
<comment type="function">
    <text evidence="16">May be a general defense protein.</text>
</comment>
<dbReference type="Proteomes" id="UP000032180">
    <property type="component" value="Chromosome 12"/>
</dbReference>
<dbReference type="eggNOG" id="KOG1654">
    <property type="taxonomic scope" value="Eukaryota"/>
</dbReference>
<feature type="transmembrane region" description="Helical" evidence="18">
    <location>
        <begin position="737"/>
        <end position="761"/>
    </location>
</feature>
<dbReference type="Pfam" id="PF14510">
    <property type="entry name" value="ABC_trans_N"/>
    <property type="match status" value="1"/>
</dbReference>
<evidence type="ECO:0000256" key="4">
    <source>
        <dbReference type="ARBA" id="ARBA00007293"/>
    </source>
</evidence>
<feature type="transmembrane region" description="Helical" evidence="18">
    <location>
        <begin position="773"/>
        <end position="792"/>
    </location>
</feature>
<dbReference type="EnsemblPlants" id="LPERR12G00430.1">
    <property type="protein sequence ID" value="LPERR12G00430.1"/>
    <property type="gene ID" value="LPERR12G00430"/>
</dbReference>
<feature type="domain" description="ABC transporter" evidence="19">
    <location>
        <begin position="351"/>
        <end position="620"/>
    </location>
</feature>
<dbReference type="GO" id="GO:0005524">
    <property type="term" value="F:ATP binding"/>
    <property type="evidence" value="ECO:0007669"/>
    <property type="project" value="UniProtKB-KW"/>
</dbReference>
<evidence type="ECO:0000256" key="2">
    <source>
        <dbReference type="ARBA" id="ARBA00004496"/>
    </source>
</evidence>
<organism evidence="20 21">
    <name type="scientific">Leersia perrieri</name>
    <dbReference type="NCBI Taxonomy" id="77586"/>
    <lineage>
        <taxon>Eukaryota</taxon>
        <taxon>Viridiplantae</taxon>
        <taxon>Streptophyta</taxon>
        <taxon>Embryophyta</taxon>
        <taxon>Tracheophyta</taxon>
        <taxon>Spermatophyta</taxon>
        <taxon>Magnoliopsida</taxon>
        <taxon>Liliopsida</taxon>
        <taxon>Poales</taxon>
        <taxon>Poaceae</taxon>
        <taxon>BOP clade</taxon>
        <taxon>Oryzoideae</taxon>
        <taxon>Oryzeae</taxon>
        <taxon>Oryzinae</taxon>
        <taxon>Leersia</taxon>
    </lineage>
</organism>